<name>A0A9W8NAZ7_9PEZI</name>
<evidence type="ECO:0000313" key="2">
    <source>
        <dbReference type="EMBL" id="KAJ3566184.1"/>
    </source>
</evidence>
<feature type="region of interest" description="Disordered" evidence="1">
    <location>
        <begin position="55"/>
        <end position="148"/>
    </location>
</feature>
<evidence type="ECO:0000256" key="1">
    <source>
        <dbReference type="SAM" id="MobiDB-lite"/>
    </source>
</evidence>
<dbReference type="Proteomes" id="UP001148614">
    <property type="component" value="Unassembled WGS sequence"/>
</dbReference>
<reference evidence="2" key="1">
    <citation type="submission" date="2022-07" db="EMBL/GenBank/DDBJ databases">
        <title>Genome Sequence of Xylaria arbuscula.</title>
        <authorList>
            <person name="Buettner E."/>
        </authorList>
    </citation>
    <scope>NUCLEOTIDE SEQUENCE</scope>
    <source>
        <strain evidence="2">VT107</strain>
    </source>
</reference>
<protein>
    <submittedName>
        <fullName evidence="2">Uncharacterized protein</fullName>
    </submittedName>
</protein>
<comment type="caution">
    <text evidence="2">The sequence shown here is derived from an EMBL/GenBank/DDBJ whole genome shotgun (WGS) entry which is preliminary data.</text>
</comment>
<organism evidence="2 3">
    <name type="scientific">Xylaria arbuscula</name>
    <dbReference type="NCBI Taxonomy" id="114810"/>
    <lineage>
        <taxon>Eukaryota</taxon>
        <taxon>Fungi</taxon>
        <taxon>Dikarya</taxon>
        <taxon>Ascomycota</taxon>
        <taxon>Pezizomycotina</taxon>
        <taxon>Sordariomycetes</taxon>
        <taxon>Xylariomycetidae</taxon>
        <taxon>Xylariales</taxon>
        <taxon>Xylariaceae</taxon>
        <taxon>Xylaria</taxon>
    </lineage>
</organism>
<dbReference type="EMBL" id="JANPWZ010001389">
    <property type="protein sequence ID" value="KAJ3566184.1"/>
    <property type="molecule type" value="Genomic_DNA"/>
</dbReference>
<evidence type="ECO:0000313" key="3">
    <source>
        <dbReference type="Proteomes" id="UP001148614"/>
    </source>
</evidence>
<proteinExistence type="predicted"/>
<gene>
    <name evidence="2" type="ORF">NPX13_g7235</name>
</gene>
<dbReference type="AlphaFoldDB" id="A0A9W8NAZ7"/>
<accession>A0A9W8NAZ7</accession>
<keyword evidence="3" id="KW-1185">Reference proteome</keyword>
<sequence>MGCCSEYNEAMGFACGRSSGTGRKQDMMSGAMKLQKLASCCVMRRGSGRERKWLERETGSSGALCDKPPKPEMGGWEANADNRSCRDNAPLDSLAKVGDPGQLEASEEHARRAPHTISPRDGRAITAPTSSRGADRAADSAIPSTESGVDEALEELKARSSWIWNSLHTAKVTRHNSTGLLLV</sequence>